<accession>A0A6I3J881</accession>
<keyword evidence="2" id="KW-1185">Reference proteome</keyword>
<gene>
    <name evidence="1" type="ORF">GGQ22_05800</name>
</gene>
<dbReference type="Proteomes" id="UP000433406">
    <property type="component" value="Unassembled WGS sequence"/>
</dbReference>
<proteinExistence type="predicted"/>
<name>A0A6I3J881_9ACTN</name>
<organism evidence="1 2">
    <name type="scientific">Nocardioides marmotae</name>
    <dbReference type="NCBI Taxonomy" id="2663857"/>
    <lineage>
        <taxon>Bacteria</taxon>
        <taxon>Bacillati</taxon>
        <taxon>Actinomycetota</taxon>
        <taxon>Actinomycetes</taxon>
        <taxon>Propionibacteriales</taxon>
        <taxon>Nocardioidaceae</taxon>
        <taxon>Nocardioides</taxon>
    </lineage>
</organism>
<dbReference type="RefSeq" id="WP_154614395.1">
    <property type="nucleotide sequence ID" value="NZ_CP053660.1"/>
</dbReference>
<evidence type="ECO:0000313" key="2">
    <source>
        <dbReference type="Proteomes" id="UP000433406"/>
    </source>
</evidence>
<dbReference type="AlphaFoldDB" id="A0A6I3J881"/>
<evidence type="ECO:0008006" key="3">
    <source>
        <dbReference type="Google" id="ProtNLM"/>
    </source>
</evidence>
<reference evidence="1 2" key="1">
    <citation type="submission" date="2019-10" db="EMBL/GenBank/DDBJ databases">
        <title>Nocardioides novel species isolated from the excrement of Marmot.</title>
        <authorList>
            <person name="Zhang G."/>
        </authorList>
    </citation>
    <scope>NUCLEOTIDE SEQUENCE [LARGE SCALE GENOMIC DNA]</scope>
    <source>
        <strain evidence="2">zg-579</strain>
    </source>
</reference>
<sequence length="461" mass="48544">MPAPAAANRLTYDDDLFLRTRRVLGVPVVNQTIWRVPAPLDRDRLAALHRHLARGRLARVAVPPRVPGARPRWVRSGVVAPLVVDEAPVAPDAVLAWADAAVAGTDLDPVGGPGWALRAATTADGGTVLSFLTSHVVADGGAHLGAIVEAVRGETVPRLPVDDLAALETTRRDDLRDAAAQVGRAARGVATAVRRSRSPRPATPLEGAQRSEDTPPRRPAPGDEATYVVPTVVVDCPAEAWEAAARRHGGSANTLLIALTVEVLLATGRVEAGRPVRAAVPVNLREGAADLRSNATSGVSVAVPTTLVDGVGRVTDLAAVRDATRVELASRAAGTRHDPLEPLKPLLQVLPDRAVARLARDNAAPLCLASNLGELAEEYAAPLGARPSSVMMRSVTPGVTRGQMRRTRGGLSSWWSRHGDRATLSLVCLDPDLVPGPDGPARLRGTVLEAFARWEVPAEAW</sequence>
<protein>
    <recommendedName>
        <fullName evidence="3">Condensation domain-containing protein</fullName>
    </recommendedName>
</protein>
<dbReference type="InterPro" id="IPR023213">
    <property type="entry name" value="CAT-like_dom_sf"/>
</dbReference>
<dbReference type="EMBL" id="WLCI01000006">
    <property type="protein sequence ID" value="MTB94589.1"/>
    <property type="molecule type" value="Genomic_DNA"/>
</dbReference>
<comment type="caution">
    <text evidence="1">The sequence shown here is derived from an EMBL/GenBank/DDBJ whole genome shotgun (WGS) entry which is preliminary data.</text>
</comment>
<evidence type="ECO:0000313" key="1">
    <source>
        <dbReference type="EMBL" id="MTB94589.1"/>
    </source>
</evidence>
<dbReference type="Gene3D" id="3.30.559.10">
    <property type="entry name" value="Chloramphenicol acetyltransferase-like domain"/>
    <property type="match status" value="1"/>
</dbReference>